<accession>A0A5R8ZQZ8</accession>
<feature type="signal peptide" evidence="7">
    <location>
        <begin position="1"/>
        <end position="19"/>
    </location>
</feature>
<evidence type="ECO:0000256" key="3">
    <source>
        <dbReference type="ARBA" id="ARBA00022723"/>
    </source>
</evidence>
<evidence type="ECO:0000313" key="9">
    <source>
        <dbReference type="EMBL" id="KAE9632283.1"/>
    </source>
</evidence>
<dbReference type="GO" id="GO:0046872">
    <property type="term" value="F:metal ion binding"/>
    <property type="evidence" value="ECO:0007669"/>
    <property type="project" value="UniProtKB-KW"/>
</dbReference>
<name>A0A5R8ZQZ8_9RHOB</name>
<dbReference type="InterPro" id="IPR036909">
    <property type="entry name" value="Cyt_c-like_dom_sf"/>
</dbReference>
<dbReference type="GO" id="GO:0009055">
    <property type="term" value="F:electron transfer activity"/>
    <property type="evidence" value="ECO:0007669"/>
    <property type="project" value="InterPro"/>
</dbReference>
<dbReference type="SUPFAM" id="SSF46626">
    <property type="entry name" value="Cytochrome c"/>
    <property type="match status" value="1"/>
</dbReference>
<evidence type="ECO:0000256" key="7">
    <source>
        <dbReference type="SAM" id="SignalP"/>
    </source>
</evidence>
<dbReference type="OrthoDB" id="9805828at2"/>
<reference evidence="9 12" key="2">
    <citation type="submission" date="2019-12" db="EMBL/GenBank/DDBJ databases">
        <authorList>
            <person name="Zhang Y.-J."/>
        </authorList>
    </citation>
    <scope>NUCLEOTIDE SEQUENCE [LARGE SCALE GENOMIC DNA]</scope>
    <source>
        <strain evidence="9 12">H18S-6</strain>
    </source>
</reference>
<evidence type="ECO:0000256" key="2">
    <source>
        <dbReference type="ARBA" id="ARBA00022617"/>
    </source>
</evidence>
<keyword evidence="4" id="KW-0249">Electron transport</keyword>
<comment type="caution">
    <text evidence="9">The sequence shown here is derived from an EMBL/GenBank/DDBJ whole genome shotgun (WGS) entry which is preliminary data.</text>
</comment>
<feature type="domain" description="Cytochrome c" evidence="8">
    <location>
        <begin position="21"/>
        <end position="135"/>
    </location>
</feature>
<dbReference type="AlphaFoldDB" id="A0A5R8ZQZ8"/>
<dbReference type="RefSeq" id="WP_138161021.1">
    <property type="nucleotide sequence ID" value="NZ_VAUA01000001.1"/>
</dbReference>
<dbReference type="InterPro" id="IPR002327">
    <property type="entry name" value="Cyt_c_1A/1B"/>
</dbReference>
<keyword evidence="11" id="KW-1185">Reference proteome</keyword>
<evidence type="ECO:0000259" key="8">
    <source>
        <dbReference type="PROSITE" id="PS51007"/>
    </source>
</evidence>
<keyword evidence="3 6" id="KW-0479">Metal-binding</keyword>
<protein>
    <submittedName>
        <fullName evidence="9">Cytochrome C</fullName>
    </submittedName>
</protein>
<dbReference type="PROSITE" id="PS51007">
    <property type="entry name" value="CYTC"/>
    <property type="match status" value="1"/>
</dbReference>
<sequence length="153" mass="15733">MKTLIATAFIGLLAVPAFAEGDIAKGEKAFKKCKACHSVTSADGEAIVKGGKTGPNLFGLPGRAAGTVEGFKYGKDIVAAGEGGLVWSEETFVGFVTDPKGYLREVTGDGKAKSKMSFKLKKGGEDIFAFLASVSPAPVAEETEEAAEAPASN</sequence>
<dbReference type="GO" id="GO:0020037">
    <property type="term" value="F:heme binding"/>
    <property type="evidence" value="ECO:0007669"/>
    <property type="project" value="InterPro"/>
</dbReference>
<keyword evidence="5 6" id="KW-0408">Iron</keyword>
<feature type="chain" id="PRO_5044624197" evidence="7">
    <location>
        <begin position="20"/>
        <end position="153"/>
    </location>
</feature>
<evidence type="ECO:0000256" key="6">
    <source>
        <dbReference type="PROSITE-ProRule" id="PRU00433"/>
    </source>
</evidence>
<evidence type="ECO:0000313" key="11">
    <source>
        <dbReference type="Proteomes" id="UP000305041"/>
    </source>
</evidence>
<reference evidence="10 11" key="1">
    <citation type="submission" date="2019-05" db="EMBL/GenBank/DDBJ databases">
        <title>Draft genome sequence of Pelagicola sp. DSW4-44.</title>
        <authorList>
            <person name="Oh J."/>
        </authorList>
    </citation>
    <scope>NUCLEOTIDE SEQUENCE [LARGE SCALE GENOMIC DNA]</scope>
    <source>
        <strain evidence="10 11">DSW4-44</strain>
    </source>
</reference>
<evidence type="ECO:0000256" key="5">
    <source>
        <dbReference type="ARBA" id="ARBA00023004"/>
    </source>
</evidence>
<keyword evidence="2 6" id="KW-0349">Heme</keyword>
<keyword evidence="7" id="KW-0732">Signal</keyword>
<dbReference type="Proteomes" id="UP000441586">
    <property type="component" value="Unassembled WGS sequence"/>
</dbReference>
<evidence type="ECO:0000256" key="1">
    <source>
        <dbReference type="ARBA" id="ARBA00022448"/>
    </source>
</evidence>
<dbReference type="EMBL" id="VAUA01000001">
    <property type="protein sequence ID" value="TLP68795.1"/>
    <property type="molecule type" value="Genomic_DNA"/>
</dbReference>
<dbReference type="InterPro" id="IPR009056">
    <property type="entry name" value="Cyt_c-like_dom"/>
</dbReference>
<dbReference type="PANTHER" id="PTHR11961">
    <property type="entry name" value="CYTOCHROME C"/>
    <property type="match status" value="1"/>
</dbReference>
<gene>
    <name evidence="10" type="ORF">FEE96_00450</name>
    <name evidence="9" type="ORF">GP644_00455</name>
</gene>
<keyword evidence="1" id="KW-0813">Transport</keyword>
<evidence type="ECO:0000313" key="10">
    <source>
        <dbReference type="EMBL" id="TLP68795.1"/>
    </source>
</evidence>
<evidence type="ECO:0000313" key="12">
    <source>
        <dbReference type="Proteomes" id="UP000441586"/>
    </source>
</evidence>
<accession>A0A6A4RFQ8</accession>
<evidence type="ECO:0000256" key="4">
    <source>
        <dbReference type="ARBA" id="ARBA00022982"/>
    </source>
</evidence>
<dbReference type="Gene3D" id="1.10.760.10">
    <property type="entry name" value="Cytochrome c-like domain"/>
    <property type="match status" value="1"/>
</dbReference>
<dbReference type="Proteomes" id="UP000305041">
    <property type="component" value="Unassembled WGS sequence"/>
</dbReference>
<dbReference type="EMBL" id="WSFO01000001">
    <property type="protein sequence ID" value="KAE9632283.1"/>
    <property type="molecule type" value="Genomic_DNA"/>
</dbReference>
<proteinExistence type="predicted"/>
<organism evidence="9 12">
    <name type="scientific">Parasedimentitalea maritima</name>
    <dbReference type="NCBI Taxonomy" id="2578117"/>
    <lineage>
        <taxon>Bacteria</taxon>
        <taxon>Pseudomonadati</taxon>
        <taxon>Pseudomonadota</taxon>
        <taxon>Alphaproteobacteria</taxon>
        <taxon>Rhodobacterales</taxon>
        <taxon>Paracoccaceae</taxon>
        <taxon>Parasedimentitalea</taxon>
    </lineage>
</organism>